<dbReference type="GO" id="GO:0005975">
    <property type="term" value="P:carbohydrate metabolic process"/>
    <property type="evidence" value="ECO:0007669"/>
    <property type="project" value="InterPro"/>
</dbReference>
<name>A0A071MIQ6_9BURK</name>
<dbReference type="Gene3D" id="3.90.226.10">
    <property type="entry name" value="2-enoyl-CoA Hydratase, Chain A, domain 1"/>
    <property type="match status" value="1"/>
</dbReference>
<comment type="caution">
    <text evidence="1">The sequence shown here is derived from an EMBL/GenBank/DDBJ whole genome shotgun (WGS) entry which is preliminary data.</text>
</comment>
<reference evidence="1" key="1">
    <citation type="submission" date="2014-04" db="EMBL/GenBank/DDBJ databases">
        <title>In planta biocontrol of soil-borne Fusarium wilt of banana through a plant endophytic bacterium, Burkholderia cenocepacia 869T2.</title>
        <authorList>
            <person name="Ho Y.-N."/>
            <person name="Chiang H.-M."/>
            <person name="Chao C.-P."/>
            <person name="Su C.-C."/>
            <person name="Hsu H.-F."/>
            <person name="Guo C.-T."/>
            <person name="Hsieh J.-L."/>
            <person name="Huang C.-C."/>
        </authorList>
    </citation>
    <scope>NUCLEOTIDE SEQUENCE [LARGE SCALE GENOMIC DNA]</scope>
    <source>
        <strain evidence="1">869T2</strain>
    </source>
</reference>
<sequence>MTLDEVLNSLFPKDHSIVRHGGLLTGHAELAGARADVIGVTDRLPFGIDEALTLASQVLDTVARGGDTPIVVLVDSDSQRMSKRDELLGLNEGLSHLAKCLMHADLAGHRTIGVLYGHTAAGAFIATALATRTLLAVPGAEPEVMDLPSMSRVTKLPIDVLKEMSRTTPVFAPGLDNLVKMGAVDAVLDPARALDAQVGEWLGKPADRIDRRASRGRPVATDVAQRVEALARAAR</sequence>
<dbReference type="OrthoDB" id="8558460at2"/>
<gene>
    <name evidence="1" type="ORF">DT99_05935</name>
</gene>
<dbReference type="Pfam" id="PF06833">
    <property type="entry name" value="MdcE"/>
    <property type="match status" value="1"/>
</dbReference>
<dbReference type="InterPro" id="IPR029045">
    <property type="entry name" value="ClpP/crotonase-like_dom_sf"/>
</dbReference>
<protein>
    <submittedName>
        <fullName evidence="1">Malonate decarboxylase subunit gamma</fullName>
    </submittedName>
</protein>
<dbReference type="InterPro" id="IPR009648">
    <property type="entry name" value="Malonate_gamma"/>
</dbReference>
<dbReference type="SUPFAM" id="SSF52096">
    <property type="entry name" value="ClpP/crotonase"/>
    <property type="match status" value="1"/>
</dbReference>
<dbReference type="EMBL" id="JJOA01000005">
    <property type="protein sequence ID" value="KEA60580.1"/>
    <property type="molecule type" value="Genomic_DNA"/>
</dbReference>
<dbReference type="NCBIfam" id="TIGR03134">
    <property type="entry name" value="malonate_gamma"/>
    <property type="match status" value="1"/>
</dbReference>
<dbReference type="AlphaFoldDB" id="A0A071MIQ6"/>
<organism evidence="1">
    <name type="scientific">Burkholderia cenocepacia</name>
    <dbReference type="NCBI Taxonomy" id="95486"/>
    <lineage>
        <taxon>Bacteria</taxon>
        <taxon>Pseudomonadati</taxon>
        <taxon>Pseudomonadota</taxon>
        <taxon>Betaproteobacteria</taxon>
        <taxon>Burkholderiales</taxon>
        <taxon>Burkholderiaceae</taxon>
        <taxon>Burkholderia</taxon>
        <taxon>Burkholderia cepacia complex</taxon>
    </lineage>
</organism>
<proteinExistence type="predicted"/>
<evidence type="ECO:0000313" key="1">
    <source>
        <dbReference type="EMBL" id="KEA60580.1"/>
    </source>
</evidence>
<accession>A0A071MIQ6</accession>